<dbReference type="PANTHER" id="PTHR43685">
    <property type="entry name" value="GLYCOSYLTRANSFERASE"/>
    <property type="match status" value="1"/>
</dbReference>
<dbReference type="AlphaFoldDB" id="A0A7W6JRC8"/>
<dbReference type="InterPro" id="IPR029044">
    <property type="entry name" value="Nucleotide-diphossugar_trans"/>
</dbReference>
<comment type="similarity">
    <text evidence="1">Belongs to the glycosyltransferase 2 family.</text>
</comment>
<dbReference type="GO" id="GO:0016757">
    <property type="term" value="F:glycosyltransferase activity"/>
    <property type="evidence" value="ECO:0007669"/>
    <property type="project" value="UniProtKB-KW"/>
</dbReference>
<gene>
    <name evidence="5" type="ORF">GGR46_000599</name>
</gene>
<dbReference type="InterPro" id="IPR050834">
    <property type="entry name" value="Glycosyltransf_2"/>
</dbReference>
<name>A0A7W6JRC8_9SPHN</name>
<evidence type="ECO:0000256" key="2">
    <source>
        <dbReference type="ARBA" id="ARBA00022676"/>
    </source>
</evidence>
<comment type="caution">
    <text evidence="5">The sequence shown here is derived from an EMBL/GenBank/DDBJ whole genome shotgun (WGS) entry which is preliminary data.</text>
</comment>
<accession>A0A7W6JRC8</accession>
<dbReference type="Pfam" id="PF00535">
    <property type="entry name" value="Glycos_transf_2"/>
    <property type="match status" value="1"/>
</dbReference>
<keyword evidence="3" id="KW-0808">Transferase</keyword>
<evidence type="ECO:0000259" key="4">
    <source>
        <dbReference type="Pfam" id="PF00535"/>
    </source>
</evidence>
<dbReference type="PANTHER" id="PTHR43685:SF5">
    <property type="entry name" value="GLYCOSYLTRANSFERASE EPSE-RELATED"/>
    <property type="match status" value="1"/>
</dbReference>
<evidence type="ECO:0000313" key="6">
    <source>
        <dbReference type="Proteomes" id="UP000557392"/>
    </source>
</evidence>
<organism evidence="5 6">
    <name type="scientific">Sphingomonas kyeonggiensis</name>
    <dbReference type="NCBI Taxonomy" id="1268553"/>
    <lineage>
        <taxon>Bacteria</taxon>
        <taxon>Pseudomonadati</taxon>
        <taxon>Pseudomonadota</taxon>
        <taxon>Alphaproteobacteria</taxon>
        <taxon>Sphingomonadales</taxon>
        <taxon>Sphingomonadaceae</taxon>
        <taxon>Sphingomonas</taxon>
    </lineage>
</organism>
<dbReference type="EMBL" id="JACIEH010000001">
    <property type="protein sequence ID" value="MBB4097066.1"/>
    <property type="molecule type" value="Genomic_DNA"/>
</dbReference>
<dbReference type="InterPro" id="IPR001173">
    <property type="entry name" value="Glyco_trans_2-like"/>
</dbReference>
<evidence type="ECO:0000256" key="1">
    <source>
        <dbReference type="ARBA" id="ARBA00006739"/>
    </source>
</evidence>
<reference evidence="5 6" key="1">
    <citation type="submission" date="2020-08" db="EMBL/GenBank/DDBJ databases">
        <title>Genomic Encyclopedia of Type Strains, Phase IV (KMG-IV): sequencing the most valuable type-strain genomes for metagenomic binning, comparative biology and taxonomic classification.</title>
        <authorList>
            <person name="Goeker M."/>
        </authorList>
    </citation>
    <scope>NUCLEOTIDE SEQUENCE [LARGE SCALE GENOMIC DNA]</scope>
    <source>
        <strain evidence="5 6">DSM 101806</strain>
    </source>
</reference>
<sequence length="355" mass="38925">MNGLPAPTVSVIMPAYNGAAWIGATIDSVLAQDFTDWEMVIVDDCSTDDTRTLLATLTDPRMRVLHAGVNGGPVVARNIGFAAARGRYIAGLDQDDLCKPGRFAAQVAWLDAHPGTMLVATAAELLENGQVTPWPADRPLTPAMIDWLILTQNPLVWSTVMFRAEAARLLDPFERPQVRYAEDFDLYHRLSRFGQIARLDEAHLLYRCHPGGASKKFADTMAASAARVLAERYQSVFGDESQGNAELVVRYFMQRDPAPDLDTLGRLSRILAALHADHVARTPLTPQERIEVDGEHARLWWLVARPALRQGAVTMRQAMAVLPEGVNLPGNDPDRLISPLIGRVRAIGRGLGVAL</sequence>
<feature type="domain" description="Glycosyltransferase 2-like" evidence="4">
    <location>
        <begin position="10"/>
        <end position="121"/>
    </location>
</feature>
<dbReference type="Proteomes" id="UP000557392">
    <property type="component" value="Unassembled WGS sequence"/>
</dbReference>
<dbReference type="SUPFAM" id="SSF53448">
    <property type="entry name" value="Nucleotide-diphospho-sugar transferases"/>
    <property type="match status" value="1"/>
</dbReference>
<proteinExistence type="inferred from homology"/>
<keyword evidence="2" id="KW-0328">Glycosyltransferase</keyword>
<dbReference type="Gene3D" id="3.90.550.10">
    <property type="entry name" value="Spore Coat Polysaccharide Biosynthesis Protein SpsA, Chain A"/>
    <property type="match status" value="1"/>
</dbReference>
<evidence type="ECO:0000256" key="3">
    <source>
        <dbReference type="ARBA" id="ARBA00022679"/>
    </source>
</evidence>
<protein>
    <recommendedName>
        <fullName evidence="4">Glycosyltransferase 2-like domain-containing protein</fullName>
    </recommendedName>
</protein>
<keyword evidence="6" id="KW-1185">Reference proteome</keyword>
<evidence type="ECO:0000313" key="5">
    <source>
        <dbReference type="EMBL" id="MBB4097066.1"/>
    </source>
</evidence>
<dbReference type="RefSeq" id="WP_183994428.1">
    <property type="nucleotide sequence ID" value="NZ_JACIEH010000001.1"/>
</dbReference>